<sequence length="317" mass="36004">MQVLLCIQPFADKRDLLIIESYHSGYQWSKDYVEAISNSLSEFTVQHFQMDTKRLSPIMYPSRADKAWKVIQAIDPLLIFLGDDNALEYLSHRLSTSKYPVVYLGVNSNPRNTGIYKYKNITGVLERPLFKRSLLNAKKIYPKLTKALILFDNSTTSHHTIKDFFQNKSIQKIGNIDTHLFISNNLDSWKKAVSMAKQDGYQAIWSGLYFTLHDKNGLHIKGSEVINWLSTNTPLPLFAFWDFSVGKNKAIGGLVMTGKSQGLAAAKIAKKILNGTKPENILPQIPPKGEFIYSKSQLAKWKITLPDSIRLNTTFIE</sequence>
<organism evidence="1 2">
    <name type="scientific">Spartinivicinus poritis</name>
    <dbReference type="NCBI Taxonomy" id="2994640"/>
    <lineage>
        <taxon>Bacteria</taxon>
        <taxon>Pseudomonadati</taxon>
        <taxon>Pseudomonadota</taxon>
        <taxon>Gammaproteobacteria</taxon>
        <taxon>Oceanospirillales</taxon>
        <taxon>Zooshikellaceae</taxon>
        <taxon>Spartinivicinus</taxon>
    </lineage>
</organism>
<dbReference type="PANTHER" id="PTHR35271">
    <property type="entry name" value="ABC TRANSPORTER, SUBSTRATE-BINDING LIPOPROTEIN-RELATED"/>
    <property type="match status" value="1"/>
</dbReference>
<dbReference type="RefSeq" id="WP_274690633.1">
    <property type="nucleotide sequence ID" value="NZ_JAPMOU010000032.1"/>
</dbReference>
<dbReference type="Gene3D" id="3.40.50.2300">
    <property type="match status" value="2"/>
</dbReference>
<dbReference type="InterPro" id="IPR007487">
    <property type="entry name" value="ABC_transpt-TYRBP-like"/>
</dbReference>
<evidence type="ECO:0000313" key="1">
    <source>
        <dbReference type="EMBL" id="MDE1464305.1"/>
    </source>
</evidence>
<proteinExistence type="predicted"/>
<dbReference type="PANTHER" id="PTHR35271:SF1">
    <property type="entry name" value="ABC TRANSPORTER, SUBSTRATE-BINDING LIPOPROTEIN"/>
    <property type="match status" value="1"/>
</dbReference>
<dbReference type="EMBL" id="JAPMOU010000032">
    <property type="protein sequence ID" value="MDE1464305.1"/>
    <property type="molecule type" value="Genomic_DNA"/>
</dbReference>
<dbReference type="Pfam" id="PF04392">
    <property type="entry name" value="ABC_sub_bind"/>
    <property type="match status" value="1"/>
</dbReference>
<name>A0ABT5UD54_9GAMM</name>
<accession>A0ABT5UD54</accession>
<dbReference type="Proteomes" id="UP001528823">
    <property type="component" value="Unassembled WGS sequence"/>
</dbReference>
<comment type="caution">
    <text evidence="1">The sequence shown here is derived from an EMBL/GenBank/DDBJ whole genome shotgun (WGS) entry which is preliminary data.</text>
</comment>
<evidence type="ECO:0000313" key="2">
    <source>
        <dbReference type="Proteomes" id="UP001528823"/>
    </source>
</evidence>
<reference evidence="1 2" key="1">
    <citation type="submission" date="2022-11" db="EMBL/GenBank/DDBJ databases">
        <title>Spartinivicinus poritis sp. nov., isolated from scleractinian coral Porites lutea.</title>
        <authorList>
            <person name="Zhang G."/>
            <person name="Cai L."/>
            <person name="Wei Q."/>
        </authorList>
    </citation>
    <scope>NUCLEOTIDE SEQUENCE [LARGE SCALE GENOMIC DNA]</scope>
    <source>
        <strain evidence="1 2">A2-2</strain>
    </source>
</reference>
<gene>
    <name evidence="1" type="ORF">ORQ98_20295</name>
</gene>
<protein>
    <submittedName>
        <fullName evidence="1">ABC transporter substrate binding protein</fullName>
    </submittedName>
</protein>
<keyword evidence="2" id="KW-1185">Reference proteome</keyword>